<reference evidence="9" key="1">
    <citation type="submission" date="2023-10" db="EMBL/GenBank/DDBJ databases">
        <title>Genome assembly of Pristionchus species.</title>
        <authorList>
            <person name="Yoshida K."/>
            <person name="Sommer R.J."/>
        </authorList>
    </citation>
    <scope>NUCLEOTIDE SEQUENCE</scope>
    <source>
        <strain evidence="9">RS0144</strain>
    </source>
</reference>
<dbReference type="SMART" id="SM01268">
    <property type="entry name" value="BTD"/>
    <property type="match status" value="1"/>
</dbReference>
<dbReference type="Proteomes" id="UP001432027">
    <property type="component" value="Unassembled WGS sequence"/>
</dbReference>
<dbReference type="Gene3D" id="2.60.40.1450">
    <property type="entry name" value="LAG1, DNA binding domain"/>
    <property type="match status" value="1"/>
</dbReference>
<comment type="similarity">
    <text evidence="2">Belongs to the Su(H) family.</text>
</comment>
<evidence type="ECO:0000256" key="4">
    <source>
        <dbReference type="ARBA" id="ARBA00023125"/>
    </source>
</evidence>
<sequence>QVSMAFQAEWLPNVAGSGDCTTGPWPQTCILSYMPLISAPLPLDRETMRRYLMAPDQHECGLTIYHATVHQKSYANERRFFSPPPCVYMSGEGWKTKRMILNRMYAEARKSMIDSNNIKTDPNTERIHQKQACELCAYIGIGSDQEHQVLDFSDNKDYCPAKTLFISERDKRKYFELSVQLFYASTVDIGLFSSSRIKVISKPSKKKQSMKNSDCKFLCIASGTKVGLFNRLRTQSIATRYLHVSDGHFHASSSRWSAFTIDLCPDDDPRTLADGPNSTRYTAIDGFVHYGNVIKLVDSVAGISLPKLRIRKVDKGLVLLDKTTSEEPVSQLHKCALQMIDNELIYMSASHDKIIQQEAKLVPGEKPSDPPRHSITEGATWTIISTDTVEYRFYEGNGPVRSPISPAPLLKSIEVAGPMDRQRLELTGHGFTNRLKVWLHTVELDTAIRSEELAVASLPTIAQMMHACPEYGNSIGDAEFSISFVRDDGVIYGTDSTYTYKTSCLVQPNYYYQ</sequence>
<keyword evidence="5" id="KW-0804">Transcription</keyword>
<evidence type="ECO:0000313" key="9">
    <source>
        <dbReference type="EMBL" id="GMS83600.1"/>
    </source>
</evidence>
<dbReference type="Pfam" id="PF09270">
    <property type="entry name" value="BTD"/>
    <property type="match status" value="1"/>
</dbReference>
<proteinExistence type="inferred from homology"/>
<dbReference type="InterPro" id="IPR037095">
    <property type="entry name" value="RBP-J/Cbf11_DNA-bd_sf"/>
</dbReference>
<dbReference type="SUPFAM" id="SSF81296">
    <property type="entry name" value="E set domains"/>
    <property type="match status" value="1"/>
</dbReference>
<dbReference type="Gene3D" id="2.80.10.50">
    <property type="match status" value="1"/>
</dbReference>
<dbReference type="InterPro" id="IPR013783">
    <property type="entry name" value="Ig-like_fold"/>
</dbReference>
<evidence type="ECO:0000256" key="5">
    <source>
        <dbReference type="ARBA" id="ARBA00023163"/>
    </source>
</evidence>
<keyword evidence="6" id="KW-0539">Nucleus</keyword>
<dbReference type="InterPro" id="IPR036358">
    <property type="entry name" value="BTD_sf"/>
</dbReference>
<dbReference type="Gene3D" id="2.60.40.10">
    <property type="entry name" value="Immunoglobulins"/>
    <property type="match status" value="1"/>
</dbReference>
<evidence type="ECO:0000259" key="7">
    <source>
        <dbReference type="SMART" id="SM01267"/>
    </source>
</evidence>
<feature type="domain" description="RBP-J/Cbf11/Cbf12 DNA binding" evidence="7">
    <location>
        <begin position="61"/>
        <end position="214"/>
    </location>
</feature>
<comment type="caution">
    <text evidence="9">The sequence shown here is derived from an EMBL/GenBank/DDBJ whole genome shotgun (WGS) entry which is preliminary data.</text>
</comment>
<dbReference type="AlphaFoldDB" id="A0AAV5SL00"/>
<dbReference type="EMBL" id="BTSX01000002">
    <property type="protein sequence ID" value="GMS83600.1"/>
    <property type="molecule type" value="Genomic_DNA"/>
</dbReference>
<comment type="subcellular location">
    <subcellularLocation>
        <location evidence="1">Nucleus</location>
    </subcellularLocation>
</comment>
<dbReference type="SMART" id="SM01267">
    <property type="entry name" value="LAG1_DNAbind"/>
    <property type="match status" value="1"/>
</dbReference>
<dbReference type="Pfam" id="PF09271">
    <property type="entry name" value="LAG1-DNAbind"/>
    <property type="match status" value="1"/>
</dbReference>
<feature type="non-terminal residue" evidence="9">
    <location>
        <position position="1"/>
    </location>
</feature>
<dbReference type="Pfam" id="PF20144">
    <property type="entry name" value="TIG_SUH"/>
    <property type="match status" value="1"/>
</dbReference>
<dbReference type="GO" id="GO:0000978">
    <property type="term" value="F:RNA polymerase II cis-regulatory region sequence-specific DNA binding"/>
    <property type="evidence" value="ECO:0007669"/>
    <property type="project" value="InterPro"/>
</dbReference>
<evidence type="ECO:0000256" key="3">
    <source>
        <dbReference type="ARBA" id="ARBA00023015"/>
    </source>
</evidence>
<keyword evidence="3" id="KW-0805">Transcription regulation</keyword>
<dbReference type="InterPro" id="IPR015351">
    <property type="entry name" value="RBP-J/Cbf11/Cbf12_DNA-bd"/>
</dbReference>
<dbReference type="InterPro" id="IPR038007">
    <property type="entry name" value="RBP-Jkappa_IPT"/>
</dbReference>
<evidence type="ECO:0000256" key="6">
    <source>
        <dbReference type="ARBA" id="ARBA00023242"/>
    </source>
</evidence>
<gene>
    <name evidence="9" type="ORF">PENTCL1PPCAC_5775</name>
</gene>
<dbReference type="SUPFAM" id="SSF110217">
    <property type="entry name" value="DNA-binding protein LAG-1 (CSL)"/>
    <property type="match status" value="1"/>
</dbReference>
<organism evidence="9 10">
    <name type="scientific">Pristionchus entomophagus</name>
    <dbReference type="NCBI Taxonomy" id="358040"/>
    <lineage>
        <taxon>Eukaryota</taxon>
        <taxon>Metazoa</taxon>
        <taxon>Ecdysozoa</taxon>
        <taxon>Nematoda</taxon>
        <taxon>Chromadorea</taxon>
        <taxon>Rhabditida</taxon>
        <taxon>Rhabditina</taxon>
        <taxon>Diplogasteromorpha</taxon>
        <taxon>Diplogasteroidea</taxon>
        <taxon>Neodiplogasteridae</taxon>
        <taxon>Pristionchus</taxon>
    </lineage>
</organism>
<keyword evidence="4" id="KW-0238">DNA-binding</keyword>
<evidence type="ECO:0000259" key="8">
    <source>
        <dbReference type="SMART" id="SM01268"/>
    </source>
</evidence>
<dbReference type="InterPro" id="IPR015350">
    <property type="entry name" value="Beta-trefoil_DNA-bd_dom"/>
</dbReference>
<evidence type="ECO:0000256" key="2">
    <source>
        <dbReference type="ARBA" id="ARBA00009704"/>
    </source>
</evidence>
<protein>
    <submittedName>
        <fullName evidence="9">Uncharacterized protein</fullName>
    </submittedName>
</protein>
<keyword evidence="10" id="KW-1185">Reference proteome</keyword>
<accession>A0AAV5SL00</accession>
<dbReference type="InterPro" id="IPR014756">
    <property type="entry name" value="Ig_E-set"/>
</dbReference>
<name>A0AAV5SL00_9BILA</name>
<dbReference type="GO" id="GO:0001228">
    <property type="term" value="F:DNA-binding transcription activator activity, RNA polymerase II-specific"/>
    <property type="evidence" value="ECO:0007669"/>
    <property type="project" value="InterPro"/>
</dbReference>
<dbReference type="SUPFAM" id="SSF49417">
    <property type="entry name" value="p53-like transcription factors"/>
    <property type="match status" value="1"/>
</dbReference>
<evidence type="ECO:0000256" key="1">
    <source>
        <dbReference type="ARBA" id="ARBA00004123"/>
    </source>
</evidence>
<dbReference type="InterPro" id="IPR008967">
    <property type="entry name" value="p53-like_TF_DNA-bd_sf"/>
</dbReference>
<dbReference type="PANTHER" id="PTHR10665">
    <property type="entry name" value="RECOMBINING BINDING PROTEIN SUPPRESSOR OF HAIRLESS"/>
    <property type="match status" value="1"/>
</dbReference>
<dbReference type="GO" id="GO:0005634">
    <property type="term" value="C:nucleus"/>
    <property type="evidence" value="ECO:0007669"/>
    <property type="project" value="UniProtKB-SubCell"/>
</dbReference>
<dbReference type="InterPro" id="IPR040159">
    <property type="entry name" value="CLS_fam"/>
</dbReference>
<evidence type="ECO:0000313" key="10">
    <source>
        <dbReference type="Proteomes" id="UP001432027"/>
    </source>
</evidence>
<feature type="domain" description="Beta-trefoil DNA-binding" evidence="8">
    <location>
        <begin position="218"/>
        <end position="381"/>
    </location>
</feature>